<dbReference type="AlphaFoldDB" id="A0A923HYL8"/>
<dbReference type="PANTHER" id="PTHR11548:SF1">
    <property type="entry name" value="THYMIDYLATE SYNTHASE 1"/>
    <property type="match status" value="1"/>
</dbReference>
<dbReference type="GO" id="GO:0032259">
    <property type="term" value="P:methylation"/>
    <property type="evidence" value="ECO:0007669"/>
    <property type="project" value="UniProtKB-KW"/>
</dbReference>
<dbReference type="InterPro" id="IPR036926">
    <property type="entry name" value="Thymidate_synth/dCMP_Mease_sf"/>
</dbReference>
<sequence>MMITYIHEKELHKGIEAAMKALNKAEVVTGKNQDREDHLKEIHLVMDIDSIQNVKITMAMPAGLETLVDYVLEMVEGTKDFEKDMYGYTYHDLFAENIDFVINKLKADPNTRQATLHVSNQKAARLSDPPCLQLIHYTVKNGKLNTNVVFRSNDGVKAVAMNVFALIELSRYIAKEVGIKELGSYTHDAISYHAYSRDWVALEGYCKMFDQKDCTIDYADYREVFDEYAAESREKCKKLQKVQEEKRRQAC</sequence>
<gene>
    <name evidence="4" type="ORF">GH810_11810</name>
</gene>
<accession>A0A923HYL8</accession>
<dbReference type="GO" id="GO:0006231">
    <property type="term" value="P:dTMP biosynthetic process"/>
    <property type="evidence" value="ECO:0007669"/>
    <property type="project" value="TreeGrafter"/>
</dbReference>
<dbReference type="Gene3D" id="3.30.572.10">
    <property type="entry name" value="Thymidylate synthase/dCMP hydroxymethylase domain"/>
    <property type="match status" value="1"/>
</dbReference>
<dbReference type="InterPro" id="IPR045097">
    <property type="entry name" value="Thymidate_synth/dCMP_Mease"/>
</dbReference>
<proteinExistence type="predicted"/>
<name>A0A923HYL8_9FIRM</name>
<dbReference type="EMBL" id="WJBD01000014">
    <property type="protein sequence ID" value="MBC3888999.1"/>
    <property type="molecule type" value="Genomic_DNA"/>
</dbReference>
<dbReference type="GO" id="GO:0005829">
    <property type="term" value="C:cytosol"/>
    <property type="evidence" value="ECO:0007669"/>
    <property type="project" value="TreeGrafter"/>
</dbReference>
<protein>
    <recommendedName>
        <fullName evidence="3">Thymidylate synthase/dCMP hydroxymethylase domain-containing protein</fullName>
    </recommendedName>
</protein>
<reference evidence="4" key="2">
    <citation type="submission" date="2020-10" db="EMBL/GenBank/DDBJ databases">
        <title>Comparative genomics of the Acetobacterium genus.</title>
        <authorList>
            <person name="Marshall C."/>
            <person name="May H."/>
            <person name="Norman S."/>
        </authorList>
    </citation>
    <scope>NUCLEOTIDE SEQUENCE</scope>
    <source>
        <strain evidence="4">DER-2019</strain>
    </source>
</reference>
<dbReference type="GO" id="GO:0004799">
    <property type="term" value="F:thymidylate synthase activity"/>
    <property type="evidence" value="ECO:0007669"/>
    <property type="project" value="TreeGrafter"/>
</dbReference>
<evidence type="ECO:0000313" key="4">
    <source>
        <dbReference type="EMBL" id="MBC3888999.1"/>
    </source>
</evidence>
<keyword evidence="1" id="KW-0489">Methyltransferase</keyword>
<dbReference type="Pfam" id="PF00303">
    <property type="entry name" value="Thymidylat_synt"/>
    <property type="match status" value="1"/>
</dbReference>
<comment type="caution">
    <text evidence="4">The sequence shown here is derived from an EMBL/GenBank/DDBJ whole genome shotgun (WGS) entry which is preliminary data.</text>
</comment>
<dbReference type="OrthoDB" id="1777226at2"/>
<evidence type="ECO:0000313" key="5">
    <source>
        <dbReference type="Proteomes" id="UP000616595"/>
    </source>
</evidence>
<evidence type="ECO:0000259" key="3">
    <source>
        <dbReference type="Pfam" id="PF00303"/>
    </source>
</evidence>
<keyword evidence="2" id="KW-0808">Transferase</keyword>
<dbReference type="Proteomes" id="UP000616595">
    <property type="component" value="Unassembled WGS sequence"/>
</dbReference>
<organism evidence="4 5">
    <name type="scientific">Acetobacterium paludosum</name>
    <dbReference type="NCBI Taxonomy" id="52693"/>
    <lineage>
        <taxon>Bacteria</taxon>
        <taxon>Bacillati</taxon>
        <taxon>Bacillota</taxon>
        <taxon>Clostridia</taxon>
        <taxon>Eubacteriales</taxon>
        <taxon>Eubacteriaceae</taxon>
        <taxon>Acetobacterium</taxon>
    </lineage>
</organism>
<feature type="domain" description="Thymidylate synthase/dCMP hydroxymethylase" evidence="3">
    <location>
        <begin position="95"/>
        <end position="205"/>
    </location>
</feature>
<dbReference type="InterPro" id="IPR023451">
    <property type="entry name" value="Thymidate_synth/dCMP_Mease_dom"/>
</dbReference>
<reference evidence="4" key="1">
    <citation type="submission" date="2019-10" db="EMBL/GenBank/DDBJ databases">
        <authorList>
            <person name="Ross D.E."/>
            <person name="Gulliver D."/>
        </authorList>
    </citation>
    <scope>NUCLEOTIDE SEQUENCE</scope>
    <source>
        <strain evidence="4">DER-2019</strain>
    </source>
</reference>
<keyword evidence="5" id="KW-1185">Reference proteome</keyword>
<evidence type="ECO:0000256" key="1">
    <source>
        <dbReference type="ARBA" id="ARBA00022603"/>
    </source>
</evidence>
<dbReference type="PANTHER" id="PTHR11548">
    <property type="entry name" value="THYMIDYLATE SYNTHASE 1"/>
    <property type="match status" value="1"/>
</dbReference>
<evidence type="ECO:0000256" key="2">
    <source>
        <dbReference type="ARBA" id="ARBA00022679"/>
    </source>
</evidence>
<dbReference type="SUPFAM" id="SSF55831">
    <property type="entry name" value="Thymidylate synthase/dCMP hydroxymethylase"/>
    <property type="match status" value="1"/>
</dbReference>